<comment type="similarity">
    <text evidence="2 10">Belongs to the glycosyl hydrolase 28 family.</text>
</comment>
<feature type="chain" id="PRO_5040388249" evidence="12">
    <location>
        <begin position="21"/>
        <end position="551"/>
    </location>
</feature>
<evidence type="ECO:0000256" key="11">
    <source>
        <dbReference type="SAM" id="MobiDB-lite"/>
    </source>
</evidence>
<reference evidence="13 14" key="1">
    <citation type="journal article" date="2021" name="Nat. Commun.">
        <title>Genetic determinants of endophytism in the Arabidopsis root mycobiome.</title>
        <authorList>
            <person name="Mesny F."/>
            <person name="Miyauchi S."/>
            <person name="Thiergart T."/>
            <person name="Pickel B."/>
            <person name="Atanasova L."/>
            <person name="Karlsson M."/>
            <person name="Huettel B."/>
            <person name="Barry K.W."/>
            <person name="Haridas S."/>
            <person name="Chen C."/>
            <person name="Bauer D."/>
            <person name="Andreopoulos W."/>
            <person name="Pangilinan J."/>
            <person name="LaButti K."/>
            <person name="Riley R."/>
            <person name="Lipzen A."/>
            <person name="Clum A."/>
            <person name="Drula E."/>
            <person name="Henrissat B."/>
            <person name="Kohler A."/>
            <person name="Grigoriev I.V."/>
            <person name="Martin F.M."/>
            <person name="Hacquard S."/>
        </authorList>
    </citation>
    <scope>NUCLEOTIDE SEQUENCE [LARGE SCALE GENOMIC DNA]</scope>
    <source>
        <strain evidence="13 14">MPI-CAGE-CH-0241</strain>
    </source>
</reference>
<dbReference type="Pfam" id="PF00295">
    <property type="entry name" value="Glyco_hydro_28"/>
    <property type="match status" value="1"/>
</dbReference>
<comment type="caution">
    <text evidence="13">The sequence shown here is derived from an EMBL/GenBank/DDBJ whole genome shotgun (WGS) entry which is preliminary data.</text>
</comment>
<sequence length="551" mass="58501">MVRFGLSALVAASFGLQAAAQLSGSVGPLTTRAVKAAKKTCNIMDYGGVASATTDNSQAISDAWDACSTGGEVYIPEGDYGLSTWLTLSGEAMSFRLDGTIYRLGTDGGNMFMFKHISDFEFYSSNSKGAIQGYGYEFHKNDEYGPRILRFYDVNDFSIHDVALVDSPAFHFTMDTCTNGEVYNMVIHGGNRGGLDGIDVWSTNIWIHDVEVSNKDECVTVKSPADHILVENVFCNWSGGSAMGSLAADTDIHDIEYRNVYSQNCNQMYMFKSYGGSGTVANVVLKNFIGHSNAYTLDLDATWSSMSDAGGDGVLYTNFTFSDWKGTCLNGHQRGPVKFNCPPAEPCTEMVVEDFNVWTEAGDYVEYWCNNAYGSGACLNEDTAATSTYTTTQTVSTVSDYSIQTMDNEISAGLGLSVSIDIPTLRASFFPGVAAYSALLAGSDDSAAVATTTAADSAATPTSAAAEQQLDTETSAAVVASSVATFETLVSSPAATQAPGTTQTTAVPVFASQATKEVASAVQSEPSAGTSQTARASSGSSRCRAQRRRSF</sequence>
<evidence type="ECO:0000313" key="13">
    <source>
        <dbReference type="EMBL" id="KAH6884173.1"/>
    </source>
</evidence>
<protein>
    <submittedName>
        <fullName evidence="13">Pectin lyase fold/virulence factor</fullName>
    </submittedName>
</protein>
<dbReference type="GO" id="GO:0046576">
    <property type="term" value="F:rhamnogalacturonan alpha-L-rhamnopyranosyl-(1-&gt;4)-alpha-D-galactopyranosyluronide lyase activity"/>
    <property type="evidence" value="ECO:0007669"/>
    <property type="project" value="UniProtKB-ARBA"/>
</dbReference>
<gene>
    <name evidence="13" type="ORF">B0T10DRAFT_551082</name>
</gene>
<dbReference type="PANTHER" id="PTHR31736">
    <property type="match status" value="1"/>
</dbReference>
<dbReference type="GO" id="GO:0005975">
    <property type="term" value="P:carbohydrate metabolic process"/>
    <property type="evidence" value="ECO:0007669"/>
    <property type="project" value="InterPro"/>
</dbReference>
<feature type="compositionally biased region" description="Polar residues" evidence="11">
    <location>
        <begin position="521"/>
        <end position="533"/>
    </location>
</feature>
<keyword evidence="8 10" id="KW-0326">Glycosidase</keyword>
<dbReference type="Gene3D" id="2.160.20.10">
    <property type="entry name" value="Single-stranded right-handed beta-helix, Pectin lyase-like"/>
    <property type="match status" value="1"/>
</dbReference>
<dbReference type="InterPro" id="IPR000743">
    <property type="entry name" value="Glyco_hydro_28"/>
</dbReference>
<dbReference type="SUPFAM" id="SSF51126">
    <property type="entry name" value="Pectin lyase-like"/>
    <property type="match status" value="1"/>
</dbReference>
<keyword evidence="3" id="KW-0964">Secreted</keyword>
<feature type="region of interest" description="Disordered" evidence="11">
    <location>
        <begin position="521"/>
        <end position="551"/>
    </location>
</feature>
<evidence type="ECO:0000256" key="9">
    <source>
        <dbReference type="ARBA" id="ARBA00023316"/>
    </source>
</evidence>
<keyword evidence="7" id="KW-0325">Glycoprotein</keyword>
<keyword evidence="13" id="KW-0456">Lyase</keyword>
<evidence type="ECO:0000256" key="12">
    <source>
        <dbReference type="SAM" id="SignalP"/>
    </source>
</evidence>
<keyword evidence="5 10" id="KW-0378">Hydrolase</keyword>
<keyword evidence="4 12" id="KW-0732">Signal</keyword>
<keyword evidence="6" id="KW-1015">Disulfide bond</keyword>
<dbReference type="OrthoDB" id="2268901at2759"/>
<feature type="signal peptide" evidence="12">
    <location>
        <begin position="1"/>
        <end position="20"/>
    </location>
</feature>
<evidence type="ECO:0000256" key="2">
    <source>
        <dbReference type="ARBA" id="ARBA00008834"/>
    </source>
</evidence>
<dbReference type="GO" id="GO:0004650">
    <property type="term" value="F:polygalacturonase activity"/>
    <property type="evidence" value="ECO:0007669"/>
    <property type="project" value="InterPro"/>
</dbReference>
<dbReference type="Proteomes" id="UP000777438">
    <property type="component" value="Unassembled WGS sequence"/>
</dbReference>
<feature type="compositionally biased region" description="Low complexity" evidence="11">
    <location>
        <begin position="534"/>
        <end position="543"/>
    </location>
</feature>
<keyword evidence="14" id="KW-1185">Reference proteome</keyword>
<accession>A0A9P9AM20</accession>
<evidence type="ECO:0000256" key="5">
    <source>
        <dbReference type="ARBA" id="ARBA00022801"/>
    </source>
</evidence>
<dbReference type="InterPro" id="IPR012334">
    <property type="entry name" value="Pectin_lyas_fold"/>
</dbReference>
<evidence type="ECO:0000256" key="7">
    <source>
        <dbReference type="ARBA" id="ARBA00023180"/>
    </source>
</evidence>
<evidence type="ECO:0000256" key="8">
    <source>
        <dbReference type="ARBA" id="ARBA00023295"/>
    </source>
</evidence>
<name>A0A9P9AM20_9HYPO</name>
<evidence type="ECO:0000256" key="3">
    <source>
        <dbReference type="ARBA" id="ARBA00022525"/>
    </source>
</evidence>
<dbReference type="InterPro" id="IPR011050">
    <property type="entry name" value="Pectin_lyase_fold/virulence"/>
</dbReference>
<evidence type="ECO:0000256" key="1">
    <source>
        <dbReference type="ARBA" id="ARBA00004613"/>
    </source>
</evidence>
<dbReference type="AlphaFoldDB" id="A0A9P9AM20"/>
<evidence type="ECO:0000256" key="4">
    <source>
        <dbReference type="ARBA" id="ARBA00022729"/>
    </source>
</evidence>
<dbReference type="EMBL" id="JAGPYM010000021">
    <property type="protein sequence ID" value="KAH6884173.1"/>
    <property type="molecule type" value="Genomic_DNA"/>
</dbReference>
<dbReference type="GO" id="GO:0071555">
    <property type="term" value="P:cell wall organization"/>
    <property type="evidence" value="ECO:0007669"/>
    <property type="project" value="UniProtKB-KW"/>
</dbReference>
<dbReference type="GO" id="GO:0005576">
    <property type="term" value="C:extracellular region"/>
    <property type="evidence" value="ECO:0007669"/>
    <property type="project" value="UniProtKB-SubCell"/>
</dbReference>
<evidence type="ECO:0000313" key="14">
    <source>
        <dbReference type="Proteomes" id="UP000777438"/>
    </source>
</evidence>
<keyword evidence="9" id="KW-0961">Cell wall biogenesis/degradation</keyword>
<proteinExistence type="inferred from homology"/>
<organism evidence="13 14">
    <name type="scientific">Thelonectria olida</name>
    <dbReference type="NCBI Taxonomy" id="1576542"/>
    <lineage>
        <taxon>Eukaryota</taxon>
        <taxon>Fungi</taxon>
        <taxon>Dikarya</taxon>
        <taxon>Ascomycota</taxon>
        <taxon>Pezizomycotina</taxon>
        <taxon>Sordariomycetes</taxon>
        <taxon>Hypocreomycetidae</taxon>
        <taxon>Hypocreales</taxon>
        <taxon>Nectriaceae</taxon>
        <taxon>Thelonectria</taxon>
    </lineage>
</organism>
<evidence type="ECO:0000256" key="6">
    <source>
        <dbReference type="ARBA" id="ARBA00023157"/>
    </source>
</evidence>
<dbReference type="PANTHER" id="PTHR31736:SF19">
    <property type="entry name" value="PECTIN LYASE SUPERFAMILY PROTEIN-RELATED"/>
    <property type="match status" value="1"/>
</dbReference>
<evidence type="ECO:0000256" key="10">
    <source>
        <dbReference type="RuleBase" id="RU361169"/>
    </source>
</evidence>
<comment type="subcellular location">
    <subcellularLocation>
        <location evidence="1">Secreted</location>
    </subcellularLocation>
</comment>